<dbReference type="InterPro" id="IPR038354">
    <property type="entry name" value="VKOR_sf"/>
</dbReference>
<evidence type="ECO:0000256" key="1">
    <source>
        <dbReference type="ARBA" id="ARBA00004141"/>
    </source>
</evidence>
<feature type="transmembrane region" description="Helical" evidence="11">
    <location>
        <begin position="521"/>
        <end position="542"/>
    </location>
</feature>
<sequence length="829" mass="89596">MVDKPIVLITGAAGNLGRSLAKALGDSYAIVGLDSSTADVEFPIIKVDLTDDAKVQAALVQFRREHGDHIASVLHLAAFFDFSGEDKPLYDAVNVEGSRRLVSGLLDFEVEQFVYSGTMLVHAPGKPGKPGKPGERIDESTPIDPQWAYPRSKAAAEDAIRETRGAMPTVFLHLAGVYDEHSSVPTFANQIARIYERDFQSHFYSGDTRAGQAMIHRDDLIDAFVRTVDRRASLAGETTILVGEEEALGYADLQDRIGCLIHGEAEWATIRLPAPAAAVGAWVQDKAEPIVPDALDQGERPFIQPFMTRMASDHYALDTRKARDLLGWVPQHRLADELPAIIATLKNDPAAWYAANGITAPAFVTDAEAAGQDAEALRIDYETRRRADHKATRWAHFANIALGFWILTQPVIVQVREPALFWSEIGLGAALIIFASCALSWRMTWARWASAGVGALLMAIPFLFWTGNPAAFLSDTLVGMLVFSFAVGARPEPGPSMAAAMDRSTIPAGWSYNPSSWTQRLPIILLALIGLVVARYLTAYQLGQIDSVWDPFFSGLPDDATKNGTEAVITSAVSEAFPIPDAALGGYTYALEIVTGIVGSRARWRTMPWLVFLFGLMIVPLSIVSISFVIIQPIIIGTWATLTLVAAAAMLIQVPYAVDELVATVQFVRRRAKAGQDWLRVFLFGDADPDGRIDDRDEFDRAPGAVLRDMAVGGVNLPWNLAAAGLIGVSLLFTRLTLGAESSMANADHVMGFVILTVVSLAAAEIVRVARYLLIPCGIAVAVSPLLFGAESPHLLVNLAAGAAIALLALRRGPILEQYGGALSSDEHL</sequence>
<keyword evidence="5 11" id="KW-1133">Transmembrane helix</keyword>
<gene>
    <name evidence="15" type="ORF">J2W40_003897</name>
</gene>
<evidence type="ECO:0000259" key="13">
    <source>
        <dbReference type="Pfam" id="PF03779"/>
    </source>
</evidence>
<keyword evidence="7 11" id="KW-0472">Membrane</keyword>
<dbReference type="CDD" id="cd12919">
    <property type="entry name" value="VKOR_2"/>
    <property type="match status" value="1"/>
</dbReference>
<evidence type="ECO:0000256" key="5">
    <source>
        <dbReference type="ARBA" id="ARBA00022989"/>
    </source>
</evidence>
<feature type="region of interest" description="Disordered" evidence="10">
    <location>
        <begin position="124"/>
        <end position="144"/>
    </location>
</feature>
<organism evidence="15 16">
    <name type="scientific">Sphingobium xenophagum</name>
    <dbReference type="NCBI Taxonomy" id="121428"/>
    <lineage>
        <taxon>Bacteria</taxon>
        <taxon>Pseudomonadati</taxon>
        <taxon>Pseudomonadota</taxon>
        <taxon>Alphaproteobacteria</taxon>
        <taxon>Sphingomonadales</taxon>
        <taxon>Sphingomonadaceae</taxon>
        <taxon>Sphingobium</taxon>
    </lineage>
</organism>
<dbReference type="InterPro" id="IPR005530">
    <property type="entry name" value="SPW"/>
</dbReference>
<evidence type="ECO:0000256" key="9">
    <source>
        <dbReference type="ARBA" id="ARBA00023284"/>
    </source>
</evidence>
<evidence type="ECO:0000256" key="3">
    <source>
        <dbReference type="ARBA" id="ARBA00022692"/>
    </source>
</evidence>
<keyword evidence="4" id="KW-0874">Quinone</keyword>
<evidence type="ECO:0000256" key="11">
    <source>
        <dbReference type="SAM" id="Phobius"/>
    </source>
</evidence>
<keyword evidence="8" id="KW-1015">Disulfide bond</keyword>
<comment type="subcellular location">
    <subcellularLocation>
        <location evidence="1">Membrane</location>
        <topology evidence="1">Multi-pass membrane protein</topology>
    </subcellularLocation>
</comment>
<evidence type="ECO:0000256" key="4">
    <source>
        <dbReference type="ARBA" id="ARBA00022719"/>
    </source>
</evidence>
<comment type="similarity">
    <text evidence="2">Belongs to the VKOR family.</text>
</comment>
<dbReference type="SUPFAM" id="SSF51735">
    <property type="entry name" value="NAD(P)-binding Rossmann-fold domains"/>
    <property type="match status" value="1"/>
</dbReference>
<keyword evidence="9" id="KW-0676">Redox-active center</keyword>
<dbReference type="InterPro" id="IPR012932">
    <property type="entry name" value="VKOR"/>
</dbReference>
<evidence type="ECO:0000259" key="14">
    <source>
        <dbReference type="Pfam" id="PF07884"/>
    </source>
</evidence>
<evidence type="ECO:0000313" key="15">
    <source>
        <dbReference type="EMBL" id="MDR7157050.1"/>
    </source>
</evidence>
<feature type="domain" description="SPW repeat-containing integral membrane" evidence="13">
    <location>
        <begin position="394"/>
        <end position="486"/>
    </location>
</feature>
<dbReference type="Pfam" id="PF03779">
    <property type="entry name" value="SPW"/>
    <property type="match status" value="1"/>
</dbReference>
<dbReference type="InterPro" id="IPR001509">
    <property type="entry name" value="Epimerase_deHydtase"/>
</dbReference>
<feature type="transmembrane region" description="Helical" evidence="11">
    <location>
        <begin position="750"/>
        <end position="774"/>
    </location>
</feature>
<feature type="transmembrane region" description="Helical" evidence="11">
    <location>
        <begin position="609"/>
        <end position="631"/>
    </location>
</feature>
<evidence type="ECO:0000256" key="2">
    <source>
        <dbReference type="ARBA" id="ARBA00006214"/>
    </source>
</evidence>
<reference evidence="15 16" key="1">
    <citation type="submission" date="2023-07" db="EMBL/GenBank/DDBJ databases">
        <title>Sorghum-associated microbial communities from plants grown in Nebraska, USA.</title>
        <authorList>
            <person name="Schachtman D."/>
        </authorList>
    </citation>
    <scope>NUCLEOTIDE SEQUENCE [LARGE SCALE GENOMIC DNA]</scope>
    <source>
        <strain evidence="15 16">4256</strain>
    </source>
</reference>
<evidence type="ECO:0000256" key="6">
    <source>
        <dbReference type="ARBA" id="ARBA00023002"/>
    </source>
</evidence>
<keyword evidence="6" id="KW-0560">Oxidoreductase</keyword>
<protein>
    <submittedName>
        <fullName evidence="15">Nucleoside-diphosphate-sugar epimerase</fullName>
    </submittedName>
</protein>
<feature type="transmembrane region" description="Helical" evidence="11">
    <location>
        <begin position="394"/>
        <end position="413"/>
    </location>
</feature>
<dbReference type="Gene3D" id="1.20.1440.130">
    <property type="entry name" value="VKOR domain"/>
    <property type="match status" value="1"/>
</dbReference>
<evidence type="ECO:0000256" key="7">
    <source>
        <dbReference type="ARBA" id="ARBA00023136"/>
    </source>
</evidence>
<dbReference type="Gene3D" id="3.40.50.720">
    <property type="entry name" value="NAD(P)-binding Rossmann-like Domain"/>
    <property type="match status" value="1"/>
</dbReference>
<dbReference type="EMBL" id="JAVDWV010000027">
    <property type="protein sequence ID" value="MDR7157050.1"/>
    <property type="molecule type" value="Genomic_DNA"/>
</dbReference>
<feature type="transmembrane region" description="Helical" evidence="11">
    <location>
        <begin position="638"/>
        <end position="658"/>
    </location>
</feature>
<name>A0ABU1X645_SPHXE</name>
<evidence type="ECO:0000259" key="12">
    <source>
        <dbReference type="Pfam" id="PF01370"/>
    </source>
</evidence>
<feature type="transmembrane region" description="Helical" evidence="11">
    <location>
        <begin position="794"/>
        <end position="810"/>
    </location>
</feature>
<keyword evidence="3 11" id="KW-0812">Transmembrane</keyword>
<evidence type="ECO:0000313" key="16">
    <source>
        <dbReference type="Proteomes" id="UP001267638"/>
    </source>
</evidence>
<dbReference type="Pfam" id="PF07884">
    <property type="entry name" value="VKOR"/>
    <property type="match status" value="1"/>
</dbReference>
<feature type="domain" description="Vitamin K epoxide reductase" evidence="14">
    <location>
        <begin position="522"/>
        <end position="657"/>
    </location>
</feature>
<feature type="transmembrane region" description="Helical" evidence="11">
    <location>
        <begin position="448"/>
        <end position="465"/>
    </location>
</feature>
<dbReference type="Pfam" id="PF01370">
    <property type="entry name" value="Epimerase"/>
    <property type="match status" value="1"/>
</dbReference>
<dbReference type="RefSeq" id="WP_310227584.1">
    <property type="nucleotide sequence ID" value="NZ_JAVDWV010000027.1"/>
</dbReference>
<dbReference type="InterPro" id="IPR036291">
    <property type="entry name" value="NAD(P)-bd_dom_sf"/>
</dbReference>
<feature type="domain" description="NAD-dependent epimerase/dehydratase" evidence="12">
    <location>
        <begin position="7"/>
        <end position="237"/>
    </location>
</feature>
<feature type="transmembrane region" description="Helical" evidence="11">
    <location>
        <begin position="717"/>
        <end position="738"/>
    </location>
</feature>
<feature type="transmembrane region" description="Helical" evidence="11">
    <location>
        <begin position="419"/>
        <end position="441"/>
    </location>
</feature>
<accession>A0ABU1X645</accession>
<dbReference type="PANTHER" id="PTHR43245">
    <property type="entry name" value="BIFUNCTIONAL POLYMYXIN RESISTANCE PROTEIN ARNA"/>
    <property type="match status" value="1"/>
</dbReference>
<comment type="caution">
    <text evidence="15">The sequence shown here is derived from an EMBL/GenBank/DDBJ whole genome shotgun (WGS) entry which is preliminary data.</text>
</comment>
<dbReference type="InterPro" id="IPR050177">
    <property type="entry name" value="Lipid_A_modif_metabolic_enz"/>
</dbReference>
<keyword evidence="16" id="KW-1185">Reference proteome</keyword>
<evidence type="ECO:0000256" key="8">
    <source>
        <dbReference type="ARBA" id="ARBA00023157"/>
    </source>
</evidence>
<evidence type="ECO:0000256" key="10">
    <source>
        <dbReference type="SAM" id="MobiDB-lite"/>
    </source>
</evidence>
<dbReference type="Proteomes" id="UP001267638">
    <property type="component" value="Unassembled WGS sequence"/>
</dbReference>
<proteinExistence type="inferred from homology"/>